<dbReference type="Pfam" id="PF17963">
    <property type="entry name" value="Big_9"/>
    <property type="match status" value="6"/>
</dbReference>
<dbReference type="RefSeq" id="WP_344818344.1">
    <property type="nucleotide sequence ID" value="NZ_BAABCP010000001.1"/>
</dbReference>
<sequence>MRVLSRVRSRTKTLAAAAGVVVGAVTVTGMAFAYDGLPTTKVDLNDAGVWLTKTSSLLVGHFNHESTVLDGGLRAGSEDYDVLQRGSTVLVADRAEATLTAVHPATVSLADSASIPGDAKTALGGSTTAVLDRSSGALWVIPTSRIAGFDVKAAEPVVELGKGADVAVGQDGTVYAVSADDGELVRIPADDEGAPLTPKRSSLEGIEEAAEARITVVGDVAVVLDPADGVVVTSDGVRAQVAGAQDAVLQQVSAAADAALVATPSGLVRVPLDGGETTTVPAGGSGAPAEPVFLKGCAYGAWAGSARFLRDCEGEDADVAETIPGAERSTRLTFRVNRDVIVLNDIVGGAAWLADESLQRVDDWSILTPPEGEADDEEDSTQEIVETSLPERKEENTPPVAEDDRLGVRPGGTTLLPVLDNDNDADGDVLVASLVGAQPSIGEVQSILNGAALQIMVPDDATGTAVFRYEVDDGRVNGTDTATVTATVHDWDSNSAPRPKRKTQLSVEAGGTLAYNLLQDWLDPEGDDLYLKGVVAAEGDEVEFTTDGQMTYRAIGSLQGRKEIGIAVADALGEVADATILLDVKPVGTTVPVTNADHIVTRVGETATVAPLANDSSSGRDELRLTRVEPLDGTTVLPDYPKKQFTFKADAPGVYYVQYLVSAGQADAEGIVRVDVLDEQESELPPVAVRDVALLPSGKEALVGVLDNDSDPAGGVLVVQSVSVPPHSGVAVSILNHETLRISGQVALDEPVKITYRISNGSKSAEGDVTVVPIPAPAKISPPVTYDDEAVVRVGDVVTIPVLDNDVHPSGDALHVAPDLIEPLVDPADGEAFVSQDAVRFRAGTKPGTVYLAYEAVDSLGQRAGGHVTVQILPLGSEANVPPRPRDLTARALAGTTIRIPVPLDGIDTDGDSVELLGQDIAPVKGRITDTGGDFLEYEAFQGSTGVDTIVYRVRDRLGGEGTATIRVGIAPAEATNQAPFAVTDTVVVRPDRSVAVPVLANDSDPEGDEIRLVADGVEVPEDTGITARVSGDRVVVEVPDREFEAALRYTIRDAKGAEATAPILVTVDEDVPLISPVARDDRLRLEELDDALTADIDILANDEDPDGTVEGLTVTIDEGAHLVGDRKARVSVTDERQLIRYTITDQDGQSASAFIFVPSRVELRPVLRSTTPVEVRSGETVELPLKDYVTVVGGGAVRLTEAAKVSAGHANGDDLIKDATTLVYTSEEGYFGDDSLSFEVTDGTSVDDPDGRKSTLSIPITVLPPENQPPMFVNGQIDVAPGEDATSLDLSALTTDPDEGDADRIRYTITDAPGTGLNARLDGSTLLVDAATSTPKGTTATVGLSITDGTTEPVSGNVLVTVSASTRPLAVAGPDTVEEADQGKTITVPVLENDINPFADEGTPLTLLSAVVESGNGSAGVVGDQVEVTSAPDFVGVMVVRYRIQDATEDPDREVDGRITVTVQGVPDAPGMPYATTVEDRTVVLNWSAPSNNGAEIDHYTVTSVDGRPFTKACESTTCTLDGLVNNVEYTFQVTAHNRVGDGPASPLSEPARPDVRPETPLPPTLVPGDEALKVSWTTPQSNGSPVESYTLQISPAPLSGSAERTVGNVNTLTWDGLENGTNYQVRVRAHNRAPDPSGYSMWSIGQTPAGIPGTVAAPTVTSAPSVGDEAQMTVRWNAAAPNGDAVSGYDLLVYRGGTLFQTLQAGTATSKTVAVPTNSADYTYAVKATNKAGTSAASPQSTPQRAFGAPGAPTNVKATAGDGRITVTFTMPSTALNGAKSSEIRYEYQLSGGSWVAWNGTSAITASNGTDYTVRLRAYSVVGGQQSQPGSASAPSATVRPYGTPHAPTGTAAKSGDQQIKLTWNAGGSANGYPVTTYISVDGGGWEKVETTGSKTVGNGYSQTHSIRVRAVASPGGEALSPTYSATTSAPPPPRAWISRGTSVNNANCSTWSCAHIVINTKDFSAGTYSVYMKTSAHGNTGTYSIHLPANGTADLPYEYFGYPNDTVWVVADGKQYESRTWGTAN</sequence>
<comment type="caution">
    <text evidence="5">The sequence shown here is derived from an EMBL/GenBank/DDBJ whole genome shotgun (WGS) entry which is preliminary data.</text>
</comment>
<feature type="compositionally biased region" description="Polar residues" evidence="3">
    <location>
        <begin position="1736"/>
        <end position="1746"/>
    </location>
</feature>
<dbReference type="SMART" id="SM00060">
    <property type="entry name" value="FN3"/>
    <property type="match status" value="5"/>
</dbReference>
<name>A0ABP7MZ11_9MICO</name>
<dbReference type="PROSITE" id="PS50853">
    <property type="entry name" value="FN3"/>
    <property type="match status" value="2"/>
</dbReference>
<dbReference type="InterPro" id="IPR050617">
    <property type="entry name" value="E3_ligase_FN3/SPRY"/>
</dbReference>
<evidence type="ECO:0000256" key="3">
    <source>
        <dbReference type="SAM" id="MobiDB-lite"/>
    </source>
</evidence>
<dbReference type="PANTHER" id="PTHR24099">
    <property type="entry name" value="E3 UBIQUITIN-PROTEIN LIGASE TRIM36-RELATED"/>
    <property type="match status" value="1"/>
</dbReference>
<keyword evidence="1" id="KW-0326">Glycosidase</keyword>
<dbReference type="Pfam" id="PF00041">
    <property type="entry name" value="fn3"/>
    <property type="match status" value="2"/>
</dbReference>
<reference evidence="6" key="1">
    <citation type="journal article" date="2019" name="Int. J. Syst. Evol. Microbiol.">
        <title>The Global Catalogue of Microorganisms (GCM) 10K type strain sequencing project: providing services to taxonomists for standard genome sequencing and annotation.</title>
        <authorList>
            <consortium name="The Broad Institute Genomics Platform"/>
            <consortium name="The Broad Institute Genome Sequencing Center for Infectious Disease"/>
            <person name="Wu L."/>
            <person name="Ma J."/>
        </authorList>
    </citation>
    <scope>NUCLEOTIDE SEQUENCE [LARGE SCALE GENOMIC DNA]</scope>
    <source>
        <strain evidence="6">JCM 17024</strain>
    </source>
</reference>
<dbReference type="InterPro" id="IPR036116">
    <property type="entry name" value="FN3_sf"/>
</dbReference>
<dbReference type="Proteomes" id="UP001501591">
    <property type="component" value="Unassembled WGS sequence"/>
</dbReference>
<keyword evidence="1" id="KW-0378">Hydrolase</keyword>
<evidence type="ECO:0000256" key="2">
    <source>
        <dbReference type="ARBA" id="ARBA00023326"/>
    </source>
</evidence>
<feature type="compositionally biased region" description="Basic and acidic residues" evidence="3">
    <location>
        <begin position="389"/>
        <end position="407"/>
    </location>
</feature>
<accession>A0ABP7MZ11</accession>
<evidence type="ECO:0000256" key="1">
    <source>
        <dbReference type="ARBA" id="ARBA00023295"/>
    </source>
</evidence>
<keyword evidence="2" id="KW-0119">Carbohydrate metabolism</keyword>
<dbReference type="InterPro" id="IPR013783">
    <property type="entry name" value="Ig-like_fold"/>
</dbReference>
<feature type="region of interest" description="Disordered" evidence="3">
    <location>
        <begin position="1736"/>
        <end position="1761"/>
    </location>
</feature>
<proteinExistence type="predicted"/>
<keyword evidence="2" id="KW-0624">Polysaccharide degradation</keyword>
<feature type="region of interest" description="Disordered" evidence="3">
    <location>
        <begin position="366"/>
        <end position="409"/>
    </location>
</feature>
<dbReference type="SUPFAM" id="SSF49265">
    <property type="entry name" value="Fibronectin type III"/>
    <property type="match status" value="4"/>
</dbReference>
<protein>
    <submittedName>
        <fullName evidence="5">Ig-like domain-containing protein</fullName>
    </submittedName>
</protein>
<dbReference type="EMBL" id="BAABCP010000001">
    <property type="protein sequence ID" value="GAA3932859.1"/>
    <property type="molecule type" value="Genomic_DNA"/>
</dbReference>
<gene>
    <name evidence="5" type="ORF">GCM10022383_09260</name>
</gene>
<evidence type="ECO:0000313" key="6">
    <source>
        <dbReference type="Proteomes" id="UP001501591"/>
    </source>
</evidence>
<feature type="region of interest" description="Disordered" evidence="3">
    <location>
        <begin position="1541"/>
        <end position="1571"/>
    </location>
</feature>
<dbReference type="SUPFAM" id="SSF101898">
    <property type="entry name" value="NHL repeat"/>
    <property type="match status" value="1"/>
</dbReference>
<feature type="compositionally biased region" description="Low complexity" evidence="3">
    <location>
        <begin position="1826"/>
        <end position="1839"/>
    </location>
</feature>
<feature type="region of interest" description="Disordered" evidence="3">
    <location>
        <begin position="1826"/>
        <end position="1858"/>
    </location>
</feature>
<evidence type="ECO:0000259" key="4">
    <source>
        <dbReference type="PROSITE" id="PS50853"/>
    </source>
</evidence>
<organism evidence="5 6">
    <name type="scientific">Microbacterium soli</name>
    <dbReference type="NCBI Taxonomy" id="446075"/>
    <lineage>
        <taxon>Bacteria</taxon>
        <taxon>Bacillati</taxon>
        <taxon>Actinomycetota</taxon>
        <taxon>Actinomycetes</taxon>
        <taxon>Micrococcales</taxon>
        <taxon>Microbacteriaceae</taxon>
        <taxon>Microbacterium</taxon>
    </lineage>
</organism>
<dbReference type="InterPro" id="IPR003961">
    <property type="entry name" value="FN3_dom"/>
</dbReference>
<keyword evidence="6" id="KW-1185">Reference proteome</keyword>
<dbReference type="CDD" id="cd00063">
    <property type="entry name" value="FN3"/>
    <property type="match status" value="2"/>
</dbReference>
<dbReference type="Gene3D" id="2.60.40.10">
    <property type="entry name" value="Immunoglobulins"/>
    <property type="match status" value="4"/>
</dbReference>
<feature type="domain" description="Fibronectin type-III" evidence="4">
    <location>
        <begin position="1470"/>
        <end position="1560"/>
    </location>
</feature>
<feature type="domain" description="Fibronectin type-III" evidence="4">
    <location>
        <begin position="1561"/>
        <end position="1652"/>
    </location>
</feature>
<feature type="compositionally biased region" description="Acidic residues" evidence="3">
    <location>
        <begin position="372"/>
        <end position="381"/>
    </location>
</feature>
<dbReference type="PANTHER" id="PTHR24099:SF11">
    <property type="entry name" value="FIBRONECTIN TYPE III DOMAIN-CONTAINING 3BA-RELATED"/>
    <property type="match status" value="1"/>
</dbReference>
<evidence type="ECO:0000313" key="5">
    <source>
        <dbReference type="EMBL" id="GAA3932859.1"/>
    </source>
</evidence>